<dbReference type="InterPro" id="IPR001394">
    <property type="entry name" value="Peptidase_C19_UCH"/>
</dbReference>
<dbReference type="SUPFAM" id="SSF48371">
    <property type="entry name" value="ARM repeat"/>
    <property type="match status" value="1"/>
</dbReference>
<dbReference type="PROSITE" id="PS50235">
    <property type="entry name" value="USP_3"/>
    <property type="match status" value="1"/>
</dbReference>
<gene>
    <name evidence="3" type="ORF">M9Y10_040799</name>
</gene>
<organism evidence="3 4">
    <name type="scientific">Tritrichomonas musculus</name>
    <dbReference type="NCBI Taxonomy" id="1915356"/>
    <lineage>
        <taxon>Eukaryota</taxon>
        <taxon>Metamonada</taxon>
        <taxon>Parabasalia</taxon>
        <taxon>Tritrichomonadida</taxon>
        <taxon>Tritrichomonadidae</taxon>
        <taxon>Tritrichomonas</taxon>
    </lineage>
</organism>
<evidence type="ECO:0000256" key="1">
    <source>
        <dbReference type="SAM" id="MobiDB-lite"/>
    </source>
</evidence>
<evidence type="ECO:0000259" key="2">
    <source>
        <dbReference type="PROSITE" id="PS50235"/>
    </source>
</evidence>
<sequence length="2216" mass="258115">MKPQDDFNKWCSNFKFELENEKNYSSFYPDCEELINQYIQKGSLNPPIEKKSNTFVEKSIPTFTKLVLKFKSLSKEMIDANINYVSKVISLMTYRVINGKLQEGEWITDILNPKLDLYNRPKLGQFQRLCQLYISNGDYQKLLDRASSDNPDFQHLLLIYHIRKNIESYVDMPITQLLPVLYKFITHFKDDVSLRTVDTAKLSKIVNKVILANLEENDPNDYTYLFKFADYLIRTEVLDKELLGVDILTTYIQKVGKSNETFSNWMMSSDLIDYLIKSDLHVEVVKRIQPIVKFCSKKQKISLQMIEALYDKAAVTHKSEIEPMYYLIVSAFKGFDNKTIIDFVQKHNSDNLFLSILMEKAKNMDLLRYCVITLLKNESKGHLLSRLNKNIRAIIIEYVNQNFKSQNLTYLQEILPDLISTSKNAVKEFDEHINLIVRDYAGKEDTQEFVLLILKAYLVKTKGKTHMSIVITKQLFRCQNDKLFTFINDLLDEIGTDLFDDDSYKFIDQYLYEYDYSKVDSEKFVTFLNTYSYKSMEYHKQKESKSSDDSDFDENFDFLAFPQSFLPILMKAYFSINESSKSFTLIQTYLLDFFTQLSDDTNEIVSDVIDKAFIPYLDPSNKANTKSSNNEMKRSLTLLIKLINKIEDGIYLEDFGLQRHKDEILYYPEITLDFGGTKKIIHQDLEVPCSALLKRIKTFTKSNNYQNNYYYQNYKLKVLSRGKEIEKTKLLSLLHDTNFTVKNSGKFLKKKMLSIELFEKHQLADKLFELFKNQSIDKSVLDLAWELIQLLPSLKDVNIDLHSCKSEYLLRYSLELISLDKSFNNYSLLVDLLVSRKLKQSDLFIMNVILRLFNDDFVPYFPKMCKIILAQFKDQKDDKMIVVPAQLMRRMSKKYDGSDKILLQYVDDVVTMLFSVKKETIQPIIRTIDSIKNLKQIFDKSIEKVGTISDLDNKDYIVRGLFELYNSHPKDVNSKKLLNSVMNITNSISLDTLITIINIFLETSPDDKSNLKKFIFENLLSRIYKEDNPNEFDSYLKLKKYYSDIDSPLEKLILSPETKFKAFNVKPPTVTADDEDADNNEFRGIYNMGVTCFMNSTLQQLFFTFPFRYLVLTTEKDKLLYNIFSELILPNKGALSMKKYVTDIDQIISTDSQQDAYEFYQLLLDKQNEECQSIFKGTLINHIEGINNDYSSINKEDFTGIDLTVEEKNNLFESFETYCDNEYFSLGDNKDVRKYIRIGKAPQALVIQLKRFKYDFETFRRNKINSRFEFPQSFDMAPYMDDPNVGHKIYELFGVVIHSGCANSGHYFSLIKLNDKWYEFNDNDVHEFPEEKFEKVTFGSEQSQKSGYLLFYHEKDAVFNDNNVSIRYDQIPDPSLSTAILNNLNKDSPHYCLFTDSFLQFAINASLQFQMYYFFKVFLHSAMNLDLCDKFISKVTSNLKNTKNSKKDDSLKAFSKLAVDEVDSFIGMLIKCKSEDIKNSSILLIESIAENKYSFDFYNVLIQNLDPFIVEWDKLPSVSQILLKVVPIHAKKAKASNWDKKITDFIQKFYKEASDKAKKSINFTNFFEILRILKADDLSVLESNFKNIILSPSNSTILTLLNTKQKSTIMSLFSNSDSYVQFVVQSTFPSEKDEESDDEEEPNKVSKSSSTNTNNIDFFVDSLFENPNKKMKKSDITKSLCKELKTSNSSSFKDMLIDNYGKLILPLFFDSNSDVRTNAENITYQLFDEIGPLDFTEDESSDSSTDNYYYNLTKQQTTPPKTSKSFQDFGKKLPDLVNKSISLINDNYSNQGPMIINFLNILLWSANQIDVFDMILSIYQIVKKKNDKETVPDINFIDVTSTLRKCLVFIDNGVFHSKHEKHLIPVIYQLFKYGGNDQTSEILFKLLTYLSMDSLINVYKSKEFLSFFKKETKLKKSEESFNKSYNLNRMFENVISESDDIANMFIKYVIVESNLEDDHMTITLIIDNKIKLVPNNLYLASINYVIDCAIDNADFDLFRKTIDVINTTFQEKIESDFDFSGIDDKRLLDSFVFLRGSNAKSKRFYGEFISNVCSKNENLAKIVLQKLFEVISQMTNTDKKEYRYYILTCLNVIGKTNKFEYYDPFVKDIIPLVPISFWTNTDRNIFMIFTNDNYDDLPDSKSTVAKIILSEMSLRKANNSTLTFITNYIKNTPIEKLNPIIQELSQDEQNPYLQANWGYIVNIRPELDGDDDESSD</sequence>
<evidence type="ECO:0000313" key="3">
    <source>
        <dbReference type="EMBL" id="KAK8885353.1"/>
    </source>
</evidence>
<dbReference type="Proteomes" id="UP001470230">
    <property type="component" value="Unassembled WGS sequence"/>
</dbReference>
<keyword evidence="4" id="KW-1185">Reference proteome</keyword>
<comment type="caution">
    <text evidence="3">The sequence shown here is derived from an EMBL/GenBank/DDBJ whole genome shotgun (WGS) entry which is preliminary data.</text>
</comment>
<name>A0ABR2K2P1_9EUKA</name>
<dbReference type="PROSITE" id="PS00973">
    <property type="entry name" value="USP_2"/>
    <property type="match status" value="1"/>
</dbReference>
<protein>
    <recommendedName>
        <fullName evidence="2">USP domain-containing protein</fullName>
    </recommendedName>
</protein>
<dbReference type="PANTHER" id="PTHR24006:SF827">
    <property type="entry name" value="UBIQUITIN CARBOXYL-TERMINAL HYDROLASE 34"/>
    <property type="match status" value="1"/>
</dbReference>
<dbReference type="EMBL" id="JAPFFF010000007">
    <property type="protein sequence ID" value="KAK8885353.1"/>
    <property type="molecule type" value="Genomic_DNA"/>
</dbReference>
<accession>A0ABR2K2P1</accession>
<dbReference type="Gene3D" id="3.90.70.10">
    <property type="entry name" value="Cysteine proteinases"/>
    <property type="match status" value="1"/>
</dbReference>
<dbReference type="InterPro" id="IPR028889">
    <property type="entry name" value="USP"/>
</dbReference>
<feature type="region of interest" description="Disordered" evidence="1">
    <location>
        <begin position="1630"/>
        <end position="1650"/>
    </location>
</feature>
<feature type="domain" description="USP" evidence="2">
    <location>
        <begin position="1083"/>
        <end position="1355"/>
    </location>
</feature>
<proteinExistence type="predicted"/>
<dbReference type="Pfam" id="PF00443">
    <property type="entry name" value="UCH"/>
    <property type="match status" value="1"/>
</dbReference>
<dbReference type="InterPro" id="IPR018200">
    <property type="entry name" value="USP_CS"/>
</dbReference>
<reference evidence="3 4" key="1">
    <citation type="submission" date="2024-04" db="EMBL/GenBank/DDBJ databases">
        <title>Tritrichomonas musculus Genome.</title>
        <authorList>
            <person name="Alves-Ferreira E."/>
            <person name="Grigg M."/>
            <person name="Lorenzi H."/>
            <person name="Galac M."/>
        </authorList>
    </citation>
    <scope>NUCLEOTIDE SEQUENCE [LARGE SCALE GENOMIC DNA]</scope>
    <source>
        <strain evidence="3 4">EAF2021</strain>
    </source>
</reference>
<evidence type="ECO:0000313" key="4">
    <source>
        <dbReference type="Proteomes" id="UP001470230"/>
    </source>
</evidence>
<dbReference type="InterPro" id="IPR050164">
    <property type="entry name" value="Peptidase_C19"/>
</dbReference>
<dbReference type="SUPFAM" id="SSF54001">
    <property type="entry name" value="Cysteine proteinases"/>
    <property type="match status" value="1"/>
</dbReference>
<dbReference type="InterPro" id="IPR016024">
    <property type="entry name" value="ARM-type_fold"/>
</dbReference>
<dbReference type="PANTHER" id="PTHR24006">
    <property type="entry name" value="UBIQUITIN CARBOXYL-TERMINAL HYDROLASE"/>
    <property type="match status" value="1"/>
</dbReference>
<feature type="compositionally biased region" description="Acidic residues" evidence="1">
    <location>
        <begin position="1632"/>
        <end position="1641"/>
    </location>
</feature>
<dbReference type="InterPro" id="IPR038765">
    <property type="entry name" value="Papain-like_cys_pep_sf"/>
</dbReference>